<dbReference type="EMBL" id="FOLO01000013">
    <property type="protein sequence ID" value="SFC61650.1"/>
    <property type="molecule type" value="Genomic_DNA"/>
</dbReference>
<dbReference type="AlphaFoldDB" id="A0A1I1KW23"/>
<dbReference type="PANTHER" id="PTHR33747">
    <property type="entry name" value="UPF0225 PROTEIN SCO1677"/>
    <property type="match status" value="1"/>
</dbReference>
<organism evidence="1 2">
    <name type="scientific">Pseudoalteromonas denitrificans DSM 6059</name>
    <dbReference type="NCBI Taxonomy" id="1123010"/>
    <lineage>
        <taxon>Bacteria</taxon>
        <taxon>Pseudomonadati</taxon>
        <taxon>Pseudomonadota</taxon>
        <taxon>Gammaproteobacteria</taxon>
        <taxon>Alteromonadales</taxon>
        <taxon>Pseudoalteromonadaceae</taxon>
        <taxon>Pseudoalteromonas</taxon>
    </lineage>
</organism>
<keyword evidence="2" id="KW-1185">Reference proteome</keyword>
<accession>A0A1I1KW23</accession>
<dbReference type="Pfam" id="PF02810">
    <property type="entry name" value="SEC-C"/>
    <property type="match status" value="1"/>
</dbReference>
<protein>
    <submittedName>
        <fullName evidence="1">SWIM/SEC-C metal-binding motif-containing protein, PBPRA1643 family</fullName>
    </submittedName>
</protein>
<dbReference type="Proteomes" id="UP000198862">
    <property type="component" value="Unassembled WGS sequence"/>
</dbReference>
<dbReference type="Gene3D" id="3.10.450.50">
    <property type="match status" value="1"/>
</dbReference>
<dbReference type="NCBIfam" id="TIGR04102">
    <property type="entry name" value="SWIM_PBPRA1643"/>
    <property type="match status" value="1"/>
</dbReference>
<dbReference type="OrthoDB" id="570299at2"/>
<dbReference type="SUPFAM" id="SSF103642">
    <property type="entry name" value="Sec-C motif"/>
    <property type="match status" value="1"/>
</dbReference>
<gene>
    <name evidence="1" type="ORF">SAMN02745724_02115</name>
</gene>
<dbReference type="InterPro" id="IPR004027">
    <property type="entry name" value="SEC_C_motif"/>
</dbReference>
<name>A0A1I1KW23_9GAMM</name>
<evidence type="ECO:0000313" key="1">
    <source>
        <dbReference type="EMBL" id="SFC61650.1"/>
    </source>
</evidence>
<evidence type="ECO:0000313" key="2">
    <source>
        <dbReference type="Proteomes" id="UP000198862"/>
    </source>
</evidence>
<proteinExistence type="predicted"/>
<dbReference type="RefSeq" id="WP_091983457.1">
    <property type="nucleotide sequence ID" value="NZ_FOLO01000013.1"/>
</dbReference>
<dbReference type="STRING" id="1123010.SAMN02745724_02115"/>
<sequence>MSKFFYRGKPDIMDKHNQGTYKPKPLVKLGTDANPLTLNVQSEERKIEIEAIIAIHKYIANIEVNANIAENIKELDAVLNKPKTQVFEKKPNRNDPCFCGSGKKYKKCCG</sequence>
<dbReference type="PANTHER" id="PTHR33747:SF1">
    <property type="entry name" value="ADENYLATE CYCLASE-ASSOCIATED CAP C-TERMINAL DOMAIN-CONTAINING PROTEIN"/>
    <property type="match status" value="1"/>
</dbReference>
<dbReference type="InterPro" id="IPR026368">
    <property type="entry name" value="SWIM_PBPRA1643"/>
</dbReference>
<reference evidence="1 2" key="1">
    <citation type="submission" date="2016-10" db="EMBL/GenBank/DDBJ databases">
        <authorList>
            <person name="de Groot N.N."/>
        </authorList>
    </citation>
    <scope>NUCLEOTIDE SEQUENCE [LARGE SCALE GENOMIC DNA]</scope>
    <source>
        <strain evidence="1 2">DSM 6059</strain>
    </source>
</reference>